<dbReference type="InterPro" id="IPR051544">
    <property type="entry name" value="TPS_OM_transporter"/>
</dbReference>
<accession>A0AA96Y7H6</accession>
<dbReference type="EMBL" id="CP053540">
    <property type="protein sequence ID" value="WOB45089.1"/>
    <property type="molecule type" value="Genomic_DNA"/>
</dbReference>
<keyword evidence="1" id="KW-1134">Transmembrane beta strand</keyword>
<keyword evidence="2" id="KW-0812">Transmembrane</keyword>
<evidence type="ECO:0000256" key="3">
    <source>
        <dbReference type="ARBA" id="ARBA00023237"/>
    </source>
</evidence>
<feature type="domain" description="Haemolysin activator HlyB C-terminal" evidence="5">
    <location>
        <begin position="231"/>
        <end position="538"/>
    </location>
</feature>
<evidence type="ECO:0000313" key="7">
    <source>
        <dbReference type="EMBL" id="WOB45089.1"/>
    </source>
</evidence>
<dbReference type="Gene3D" id="3.10.20.310">
    <property type="entry name" value="membrane protein fhac"/>
    <property type="match status" value="1"/>
</dbReference>
<dbReference type="PANTHER" id="PTHR34597">
    <property type="entry name" value="SLR1661 PROTEIN"/>
    <property type="match status" value="1"/>
</dbReference>
<organism evidence="7">
    <name type="scientific">Thermoleptolyngbya oregonensis NK1-22</name>
    <dbReference type="NCBI Taxonomy" id="2547457"/>
    <lineage>
        <taxon>Bacteria</taxon>
        <taxon>Bacillati</taxon>
        <taxon>Cyanobacteriota</taxon>
        <taxon>Cyanophyceae</taxon>
        <taxon>Oculatellales</taxon>
        <taxon>Oculatellaceae</taxon>
        <taxon>Thermoleptolyngbya</taxon>
    </lineage>
</organism>
<gene>
    <name evidence="7" type="ORF">HNI00_19530</name>
</gene>
<sequence>MQKIGQTIAAAGVWVLLGFRWGGMSGGAIALAQAVPPQFAPTQPERDSRSDPYRNRLPAPTLPAVPLSPEEQAPILSPPDGFPQPLPTDEAVQIPIRQIEVLGSTVFTEADFAPIVQPYEGRSLTLADLREVADQLTQLYLDQGYLTSRAILGDQLVADGVVQYRIVEGGLERIEVEGTNRLHPDYVRSRILLGATTPLNQARLEDQLRLLRLNPLFETVEASLRAGSGLGQSILVVRVTEARPVSGFVSVDNYSPPGVGSERLGMELVARNLTGWGDELSGTYYRSTTGGSSSFDFAYRLSLNPMDGTVQLRYAPSEYRITDPEFVNLDLSGSADEYELSFRQPLFKTPREEFALSLSLLHRDGSSFFSDNRFFDNFLLKSESTSLIAFGQDFVRRDASGAWALQSTLNVGVGLLDADVGSDRDSLFVYWLGRAQRVQILQPGNVLIVQADVQLSGDRLPASQQLAIGGGQSLRGYRQNALLGDSGFRVSVEDRITLGRNEAGESVFQVAPFVDAGAVWLNGDGDDSPFLVGVGVGLLWEALPRLNLRLDFAIPITEFDGAGENAQDRGFYFSVDYRF</sequence>
<reference evidence="7" key="1">
    <citation type="submission" date="2020-05" db="EMBL/GenBank/DDBJ databases">
        <authorList>
            <person name="Zhu T."/>
            <person name="Keshari N."/>
            <person name="Lu X."/>
        </authorList>
    </citation>
    <scope>NUCLEOTIDE SEQUENCE</scope>
    <source>
        <strain evidence="7">NK1-22</strain>
    </source>
</reference>
<dbReference type="PANTHER" id="PTHR34597:SF1">
    <property type="entry name" value="HEME_HEMOPEXIN TRANSPORTER PROTEIN HUXB"/>
    <property type="match status" value="1"/>
</dbReference>
<evidence type="ECO:0000259" key="6">
    <source>
        <dbReference type="Pfam" id="PF08479"/>
    </source>
</evidence>
<dbReference type="GO" id="GO:0046819">
    <property type="term" value="P:protein secretion by the type V secretion system"/>
    <property type="evidence" value="ECO:0007669"/>
    <property type="project" value="TreeGrafter"/>
</dbReference>
<dbReference type="Gene3D" id="2.40.160.50">
    <property type="entry name" value="membrane protein fhac: a member of the omp85/tpsb transporter family"/>
    <property type="match status" value="1"/>
</dbReference>
<feature type="region of interest" description="Disordered" evidence="4">
    <location>
        <begin position="39"/>
        <end position="72"/>
    </location>
</feature>
<protein>
    <submittedName>
        <fullName evidence="7">ShlB/FhaC/HecB family hemolysin secretion/activation protein</fullName>
    </submittedName>
</protein>
<dbReference type="Pfam" id="PF08479">
    <property type="entry name" value="POTRA_2"/>
    <property type="match status" value="1"/>
</dbReference>
<keyword evidence="1" id="KW-0472">Membrane</keyword>
<keyword evidence="3" id="KW-0998">Cell outer membrane</keyword>
<name>A0AA96Y7H6_9CYAN</name>
<dbReference type="RefSeq" id="WP_316788654.1">
    <property type="nucleotide sequence ID" value="NZ_CP053540.1"/>
</dbReference>
<feature type="compositionally biased region" description="Basic and acidic residues" evidence="4">
    <location>
        <begin position="44"/>
        <end position="54"/>
    </location>
</feature>
<dbReference type="KEGG" id="tog:HNI00_19530"/>
<proteinExistence type="predicted"/>
<evidence type="ECO:0000256" key="2">
    <source>
        <dbReference type="ARBA" id="ARBA00022692"/>
    </source>
</evidence>
<dbReference type="Pfam" id="PF03865">
    <property type="entry name" value="ShlB"/>
    <property type="match status" value="1"/>
</dbReference>
<dbReference type="InterPro" id="IPR005565">
    <property type="entry name" value="Hemolysn_activator_HlyB_C"/>
</dbReference>
<feature type="domain" description="Polypeptide-transport-associated ShlB-type" evidence="6">
    <location>
        <begin position="95"/>
        <end position="169"/>
    </location>
</feature>
<dbReference type="GO" id="GO:0098046">
    <property type="term" value="C:type V protein secretion system complex"/>
    <property type="evidence" value="ECO:0007669"/>
    <property type="project" value="TreeGrafter"/>
</dbReference>
<evidence type="ECO:0000256" key="1">
    <source>
        <dbReference type="ARBA" id="ARBA00022452"/>
    </source>
</evidence>
<dbReference type="GO" id="GO:0008320">
    <property type="term" value="F:protein transmembrane transporter activity"/>
    <property type="evidence" value="ECO:0007669"/>
    <property type="project" value="TreeGrafter"/>
</dbReference>
<evidence type="ECO:0000256" key="4">
    <source>
        <dbReference type="SAM" id="MobiDB-lite"/>
    </source>
</evidence>
<dbReference type="AlphaFoldDB" id="A0AA96Y7H6"/>
<evidence type="ECO:0000259" key="5">
    <source>
        <dbReference type="Pfam" id="PF03865"/>
    </source>
</evidence>
<dbReference type="InterPro" id="IPR013686">
    <property type="entry name" value="Polypept-transport_assoc_ShlB"/>
</dbReference>